<accession>Q8H1Z6</accession>
<proteinExistence type="predicted"/>
<protein>
    <submittedName>
        <fullName evidence="1">ATP synthase A subunit</fullName>
    </submittedName>
</protein>
<name>Q8H1Z6_HEVBR</name>
<dbReference type="EMBL" id="AY130827">
    <property type="protein sequence ID" value="AAN05743.1"/>
    <property type="molecule type" value="Genomic_DNA"/>
</dbReference>
<reference evidence="1" key="1">
    <citation type="journal article" date="2004" name="Plant Cell Rep.">
        <title>Identification, cloning and sequence analysis of a dwarf genome-specific RAPD marker in rubber tree [Hevea brasiliensis (Muell.) Arg.</title>
        <authorList>
            <person name="Venkatachalam P."/>
            <person name="Priya P."/>
            <person name="Amma C.K."/>
            <person name="Thulaseedharan A."/>
        </authorList>
    </citation>
    <scope>NUCLEOTIDE SEQUENCE</scope>
    <source>
        <tissue evidence="1">Leaf</tissue>
    </source>
</reference>
<sequence>MVLGEVILAAILGMLLTRLTSPEFLRFINGLGCQKKMKKWIEFLPMLSAS</sequence>
<organism evidence="1">
    <name type="scientific">Hevea brasiliensis</name>
    <name type="common">Para rubber tree</name>
    <name type="synonym">Siphonia brasiliensis</name>
    <dbReference type="NCBI Taxonomy" id="3981"/>
    <lineage>
        <taxon>Eukaryota</taxon>
        <taxon>Viridiplantae</taxon>
        <taxon>Streptophyta</taxon>
        <taxon>Embryophyta</taxon>
        <taxon>Tracheophyta</taxon>
        <taxon>Spermatophyta</taxon>
        <taxon>Magnoliopsida</taxon>
        <taxon>eudicotyledons</taxon>
        <taxon>Gunneridae</taxon>
        <taxon>Pentapetalae</taxon>
        <taxon>rosids</taxon>
        <taxon>fabids</taxon>
        <taxon>Malpighiales</taxon>
        <taxon>Euphorbiaceae</taxon>
        <taxon>Crotonoideae</taxon>
        <taxon>Micrandreae</taxon>
        <taxon>Hevea</taxon>
    </lineage>
</organism>
<evidence type="ECO:0000313" key="1">
    <source>
        <dbReference type="EMBL" id="AAN05743.1"/>
    </source>
</evidence>
<feature type="non-terminal residue" evidence="1">
    <location>
        <position position="50"/>
    </location>
</feature>
<dbReference type="AlphaFoldDB" id="Q8H1Z6"/>